<evidence type="ECO:0000313" key="2">
    <source>
        <dbReference type="EMBL" id="GAA3749471.1"/>
    </source>
</evidence>
<proteinExistence type="predicted"/>
<evidence type="ECO:0000259" key="1">
    <source>
        <dbReference type="Pfam" id="PF04993"/>
    </source>
</evidence>
<dbReference type="EMBL" id="BAABAE010000004">
    <property type="protein sequence ID" value="GAA3749471.1"/>
    <property type="molecule type" value="Genomic_DNA"/>
</dbReference>
<dbReference type="Gene3D" id="3.30.1460.30">
    <property type="entry name" value="YgaC/TfoX-N like chaperone"/>
    <property type="match status" value="1"/>
</dbReference>
<protein>
    <submittedName>
        <fullName evidence="2">TfoX/Sxy family protein</fullName>
    </submittedName>
</protein>
<comment type="caution">
    <text evidence="2">The sequence shown here is derived from an EMBL/GenBank/DDBJ whole genome shotgun (WGS) entry which is preliminary data.</text>
</comment>
<dbReference type="SUPFAM" id="SSF159894">
    <property type="entry name" value="YgaC/TfoX-N like"/>
    <property type="match status" value="1"/>
</dbReference>
<dbReference type="InterPro" id="IPR007076">
    <property type="entry name" value="TfoX_N"/>
</dbReference>
<dbReference type="RefSeq" id="WP_344757490.1">
    <property type="nucleotide sequence ID" value="NZ_BAABAE010000004.1"/>
</dbReference>
<keyword evidence="3" id="KW-1185">Reference proteome</keyword>
<accession>A0ABP7FWN3</accession>
<organism evidence="2 3">
    <name type="scientific">Leifsonella bigeumensis</name>
    <dbReference type="NCBI Taxonomy" id="433643"/>
    <lineage>
        <taxon>Bacteria</taxon>
        <taxon>Bacillati</taxon>
        <taxon>Actinomycetota</taxon>
        <taxon>Actinomycetes</taxon>
        <taxon>Micrococcales</taxon>
        <taxon>Microbacteriaceae</taxon>
        <taxon>Leifsonella</taxon>
    </lineage>
</organism>
<sequence>MATRKETVEYVLDQLDPLPVRARSMFGEYALYCDDKTVAFICDDTVFMKPTAVAEEALGPETLAPAYPGSKLYYAVPGDRLENREWLQDLVQRTADVLPAPKPKRAKPAKPAG</sequence>
<feature type="domain" description="TfoX N-terminal" evidence="1">
    <location>
        <begin position="19"/>
        <end position="96"/>
    </location>
</feature>
<dbReference type="Proteomes" id="UP001501004">
    <property type="component" value="Unassembled WGS sequence"/>
</dbReference>
<dbReference type="Pfam" id="PF04993">
    <property type="entry name" value="TfoX_N"/>
    <property type="match status" value="1"/>
</dbReference>
<reference evidence="3" key="1">
    <citation type="journal article" date="2019" name="Int. J. Syst. Evol. Microbiol.">
        <title>The Global Catalogue of Microorganisms (GCM) 10K type strain sequencing project: providing services to taxonomists for standard genome sequencing and annotation.</title>
        <authorList>
            <consortium name="The Broad Institute Genomics Platform"/>
            <consortium name="The Broad Institute Genome Sequencing Center for Infectious Disease"/>
            <person name="Wu L."/>
            <person name="Ma J."/>
        </authorList>
    </citation>
    <scope>NUCLEOTIDE SEQUENCE [LARGE SCALE GENOMIC DNA]</scope>
    <source>
        <strain evidence="3">JCM 16949</strain>
    </source>
</reference>
<evidence type="ECO:0000313" key="3">
    <source>
        <dbReference type="Proteomes" id="UP001501004"/>
    </source>
</evidence>
<gene>
    <name evidence="2" type="ORF">GCM10022239_25980</name>
</gene>
<name>A0ABP7FWN3_9MICO</name>